<protein>
    <submittedName>
        <fullName evidence="3">Uncharacterized protein</fullName>
    </submittedName>
</protein>
<feature type="compositionally biased region" description="Basic residues" evidence="1">
    <location>
        <begin position="68"/>
        <end position="77"/>
    </location>
</feature>
<dbReference type="GeneID" id="37015604"/>
<feature type="compositionally biased region" description="Basic residues" evidence="1">
    <location>
        <begin position="34"/>
        <end position="48"/>
    </location>
</feature>
<dbReference type="RefSeq" id="XP_025346800.1">
    <property type="nucleotide sequence ID" value="XM_025493870.1"/>
</dbReference>
<feature type="region of interest" description="Disordered" evidence="1">
    <location>
        <begin position="33"/>
        <end position="126"/>
    </location>
</feature>
<dbReference type="EMBL" id="KZ819330">
    <property type="protein sequence ID" value="PWN19640.1"/>
    <property type="molecule type" value="Genomic_DNA"/>
</dbReference>
<feature type="chain" id="PRO_5016279341" evidence="2">
    <location>
        <begin position="27"/>
        <end position="885"/>
    </location>
</feature>
<sequence>MGSRRMLQKITLVFALLLLLALLSQAESIEARSTKKALTTKHSSHKAKTTTTLSIKSAHKSKTTQSKKSTKKAKKTSTKATTTHKATTTRKATSTHKASSTPKATSTTQEATSPPPLLEDFSSTPVKATKDESKSSVFCKSFVKQCYTEALKGQTGNVAVVYSCQRNGKKDSTSYTYSCKRGKTNLVSKVLNALGNQYTVLTTVDKTTVTTGTTTAVQTAYAVESVTVATEISKTIITKTETDTSLVPTATTVLTTKIPYTATGTTTSIVTETSTSTEYVVGSTTTSTAVFLGTDGVPVEDVKIGGKLERRRRDLDKFCSAFQTACATECKENSSKVKTTVCKAKKDQEYTVACACKNGDLLTQHALAAVVEEQYISTIETLRRSTAWLATTRTTTISGATSSTRFVTFTTTLPRTQTFTTLATSTIASTLTKYTGISAAVETSHITMATTTTTTIPTLAPIEATVTTQTVLASTGYARATIIADGMVDGYLAANPSGWAQLTGTYSDLVPQDMMAIRDARTGSYQLAILGEPDTVLISESAYASFSGDDNAGAYGYMYFGDKSLCGTAGSEAGPSAGQGAYGRPCETFLFHPIVDDDTSSDGSALLQGFWVNEDSGMQQTEWTYIDQGSVSPIYQVPDSTTFGNRYGVSEMAFNMTFPVNADFCRREEGNLERRMACDTRIPKVEEAPDVLHLTFWTEGDNAVCLPIPFLGAAPYHSPHTFSIPTTVLSLASMVRIAFTALALALFGLVKASSSLSLSDLLDTSAIAASPSTLYNCGLCQVTAASKTKITLTAATQCFQNVSSAVVTQYAGNSKTAYKLSTTKPRRLQAQDGTPYFVKSVGFTRLNIVPDEEDRGFSKQGFACGDGIIGGVQCFDCTKVKAAST</sequence>
<evidence type="ECO:0000256" key="2">
    <source>
        <dbReference type="SAM" id="SignalP"/>
    </source>
</evidence>
<gene>
    <name evidence="3" type="ORF">BCV69DRAFT_294404</name>
</gene>
<reference evidence="3 4" key="1">
    <citation type="journal article" date="2018" name="Mol. Biol. Evol.">
        <title>Broad Genomic Sampling Reveals a Smut Pathogenic Ancestry of the Fungal Clade Ustilaginomycotina.</title>
        <authorList>
            <person name="Kijpornyongpan T."/>
            <person name="Mondo S.J."/>
            <person name="Barry K."/>
            <person name="Sandor L."/>
            <person name="Lee J."/>
            <person name="Lipzen A."/>
            <person name="Pangilinan J."/>
            <person name="LaButti K."/>
            <person name="Hainaut M."/>
            <person name="Henrissat B."/>
            <person name="Grigoriev I.V."/>
            <person name="Spatafora J.W."/>
            <person name="Aime M.C."/>
        </authorList>
    </citation>
    <scope>NUCLEOTIDE SEQUENCE [LARGE SCALE GENOMIC DNA]</scope>
    <source>
        <strain evidence="3 4">MCA 4718</strain>
    </source>
</reference>
<proteinExistence type="predicted"/>
<organism evidence="3 4">
    <name type="scientific">Pseudomicrostroma glucosiphilum</name>
    <dbReference type="NCBI Taxonomy" id="1684307"/>
    <lineage>
        <taxon>Eukaryota</taxon>
        <taxon>Fungi</taxon>
        <taxon>Dikarya</taxon>
        <taxon>Basidiomycota</taxon>
        <taxon>Ustilaginomycotina</taxon>
        <taxon>Exobasidiomycetes</taxon>
        <taxon>Microstromatales</taxon>
        <taxon>Microstromatales incertae sedis</taxon>
        <taxon>Pseudomicrostroma</taxon>
    </lineage>
</organism>
<keyword evidence="4" id="KW-1185">Reference proteome</keyword>
<evidence type="ECO:0000313" key="3">
    <source>
        <dbReference type="EMBL" id="PWN19640.1"/>
    </source>
</evidence>
<feature type="compositionally biased region" description="Low complexity" evidence="1">
    <location>
        <begin position="78"/>
        <end position="108"/>
    </location>
</feature>
<dbReference type="AlphaFoldDB" id="A0A316U386"/>
<feature type="signal peptide" evidence="2">
    <location>
        <begin position="1"/>
        <end position="26"/>
    </location>
</feature>
<keyword evidence="2" id="KW-0732">Signal</keyword>
<accession>A0A316U386</accession>
<evidence type="ECO:0000256" key="1">
    <source>
        <dbReference type="SAM" id="MobiDB-lite"/>
    </source>
</evidence>
<evidence type="ECO:0000313" key="4">
    <source>
        <dbReference type="Proteomes" id="UP000245942"/>
    </source>
</evidence>
<name>A0A316U386_9BASI</name>
<dbReference type="Proteomes" id="UP000245942">
    <property type="component" value="Unassembled WGS sequence"/>
</dbReference>